<evidence type="ECO:0000313" key="1">
    <source>
        <dbReference type="EMBL" id="CAH3172203.1"/>
    </source>
</evidence>
<accession>A0ABN8QYS6</accession>
<keyword evidence="2" id="KW-1185">Reference proteome</keyword>
<name>A0ABN8QYS6_9CNID</name>
<organism evidence="1 2">
    <name type="scientific">Porites lobata</name>
    <dbReference type="NCBI Taxonomy" id="104759"/>
    <lineage>
        <taxon>Eukaryota</taxon>
        <taxon>Metazoa</taxon>
        <taxon>Cnidaria</taxon>
        <taxon>Anthozoa</taxon>
        <taxon>Hexacorallia</taxon>
        <taxon>Scleractinia</taxon>
        <taxon>Fungiina</taxon>
        <taxon>Poritidae</taxon>
        <taxon>Porites</taxon>
    </lineage>
</organism>
<sequence length="250" mass="28025">MSKRGKGHFSDVIYETIVLSEYRTNIELNVVPPALLLLTNGRYFFLIEMTSTHRSVLRITGGKIKGYHEFKIKGPEGTPVNVYPESGNEDPFALRCVLPEVADMPSTLQDVVMVSTSTKKTYTLREVAGRQIGRVQYFLNREIKHLLDCGKINKIEGMITGKPTTTKRTPVHQKWEKNVRHGGGAFIPCTWKIECNEEYIGEVERRLSLVVSEMGEEGADMVVEIVGPVLETCTSAENLEASPSTKKARH</sequence>
<protein>
    <submittedName>
        <fullName evidence="1">Uncharacterized protein</fullName>
    </submittedName>
</protein>
<proteinExistence type="predicted"/>
<gene>
    <name evidence="1" type="ORF">PLOB_00012789</name>
</gene>
<evidence type="ECO:0000313" key="2">
    <source>
        <dbReference type="Proteomes" id="UP001159405"/>
    </source>
</evidence>
<dbReference type="EMBL" id="CALNXK010000171">
    <property type="protein sequence ID" value="CAH3172203.1"/>
    <property type="molecule type" value="Genomic_DNA"/>
</dbReference>
<dbReference type="Proteomes" id="UP001159405">
    <property type="component" value="Unassembled WGS sequence"/>
</dbReference>
<reference evidence="1 2" key="1">
    <citation type="submission" date="2022-05" db="EMBL/GenBank/DDBJ databases">
        <authorList>
            <consortium name="Genoscope - CEA"/>
            <person name="William W."/>
        </authorList>
    </citation>
    <scope>NUCLEOTIDE SEQUENCE [LARGE SCALE GENOMIC DNA]</scope>
</reference>
<comment type="caution">
    <text evidence="1">The sequence shown here is derived from an EMBL/GenBank/DDBJ whole genome shotgun (WGS) entry which is preliminary data.</text>
</comment>